<dbReference type="Proteomes" id="UP001162029">
    <property type="component" value="Unassembled WGS sequence"/>
</dbReference>
<organism evidence="1 2">
    <name type="scientific">Peronospora destructor</name>
    <dbReference type="NCBI Taxonomy" id="86335"/>
    <lineage>
        <taxon>Eukaryota</taxon>
        <taxon>Sar</taxon>
        <taxon>Stramenopiles</taxon>
        <taxon>Oomycota</taxon>
        <taxon>Peronosporomycetes</taxon>
        <taxon>Peronosporales</taxon>
        <taxon>Peronosporaceae</taxon>
        <taxon>Peronospora</taxon>
    </lineage>
</organism>
<keyword evidence="2" id="KW-1185">Reference proteome</keyword>
<accession>A0AAV0UFW7</accession>
<dbReference type="AlphaFoldDB" id="A0AAV0UFW7"/>
<comment type="caution">
    <text evidence="1">The sequence shown here is derived from an EMBL/GenBank/DDBJ whole genome shotgun (WGS) entry which is preliminary data.</text>
</comment>
<dbReference type="EMBL" id="CANTFM010001116">
    <property type="protein sequence ID" value="CAI5735253.1"/>
    <property type="molecule type" value="Genomic_DNA"/>
</dbReference>
<protein>
    <submittedName>
        <fullName evidence="1">Uncharacterized protein</fullName>
    </submittedName>
</protein>
<proteinExistence type="predicted"/>
<evidence type="ECO:0000313" key="2">
    <source>
        <dbReference type="Proteomes" id="UP001162029"/>
    </source>
</evidence>
<gene>
    <name evidence="1" type="ORF">PDE001_LOCUS5960</name>
</gene>
<sequence>MSSMPTSDKGERMVWATPLSKAVMIPQVDEGNAAKRCISVTAVNNEPTFVDLEDDEFRSKDADMLWSVYRYMF</sequence>
<evidence type="ECO:0000313" key="1">
    <source>
        <dbReference type="EMBL" id="CAI5735253.1"/>
    </source>
</evidence>
<name>A0AAV0UFW7_9STRA</name>
<reference evidence="1" key="1">
    <citation type="submission" date="2022-12" db="EMBL/GenBank/DDBJ databases">
        <authorList>
            <person name="Webb A."/>
        </authorList>
    </citation>
    <scope>NUCLEOTIDE SEQUENCE</scope>
    <source>
        <strain evidence="1">Pd1</strain>
    </source>
</reference>